<proteinExistence type="predicted"/>
<reference evidence="1 2" key="1">
    <citation type="journal article" date="2012" name="Proc. Natl. Acad. Sci. U.S.A.">
        <title>Genome streamlining and chemical defense in a coral reef symbiosis.</title>
        <authorList>
            <person name="Kwan J.C."/>
            <person name="Donia M.S."/>
            <person name="Han A.W."/>
            <person name="Hirose E."/>
            <person name="Haygood M.G."/>
            <person name="Schmidt E.W."/>
        </authorList>
    </citation>
    <scope>NUCLEOTIDE SEQUENCE [LARGE SCALE GENOMIC DNA]</scope>
    <source>
        <strain evidence="1 2">L2</strain>
    </source>
</reference>
<evidence type="ECO:0000313" key="2">
    <source>
        <dbReference type="Proteomes" id="UP000010077"/>
    </source>
</evidence>
<name>K7YGF5_9PROT</name>
<dbReference type="Proteomes" id="UP000010077">
    <property type="component" value="Chromosome"/>
</dbReference>
<gene>
    <name evidence="1" type="ORF">A1OE_492</name>
</gene>
<dbReference type="EMBL" id="CP003539">
    <property type="protein sequence ID" value="AFX98685.1"/>
    <property type="molecule type" value="Genomic_DNA"/>
</dbReference>
<protein>
    <submittedName>
        <fullName evidence="1">Uncharacterized protein</fullName>
    </submittedName>
</protein>
<organism evidence="1 2">
    <name type="scientific">Candidatus Endolissoclinum faulkneri L2</name>
    <dbReference type="NCBI Taxonomy" id="1193729"/>
    <lineage>
        <taxon>Bacteria</taxon>
        <taxon>Pseudomonadati</taxon>
        <taxon>Pseudomonadota</taxon>
        <taxon>Alphaproteobacteria</taxon>
        <taxon>Rhodospirillales</taxon>
        <taxon>Rhodospirillaceae</taxon>
        <taxon>Candidatus Endolissoclinum</taxon>
    </lineage>
</organism>
<sequence length="41" mass="4612">MLIVSKKKYIISRTSTANSLPSVEIFNELLMSNLKSILLTN</sequence>
<keyword evidence="2" id="KW-1185">Reference proteome</keyword>
<evidence type="ECO:0000313" key="1">
    <source>
        <dbReference type="EMBL" id="AFX98685.1"/>
    </source>
</evidence>
<dbReference type="AlphaFoldDB" id="K7YGF5"/>
<dbReference type="HOGENOM" id="CLU_3267249_0_0_5"/>
<dbReference type="KEGG" id="thal:A1OE_492"/>
<accession>K7YGF5</accession>